<dbReference type="RefSeq" id="WP_210061094.1">
    <property type="nucleotide sequence ID" value="NZ_JAGGLJ010000011.1"/>
</dbReference>
<dbReference type="PANTHER" id="PTHR11070">
    <property type="entry name" value="UVRD / RECB / PCRA DNA HELICASE FAMILY MEMBER"/>
    <property type="match status" value="1"/>
</dbReference>
<dbReference type="Proteomes" id="UP001519306">
    <property type="component" value="Unassembled WGS sequence"/>
</dbReference>
<feature type="domain" description="UvrD-like helicase C-terminal" evidence="13">
    <location>
        <begin position="279"/>
        <end position="537"/>
    </location>
</feature>
<gene>
    <name evidence="14" type="ORF">J2Z71_001257</name>
</gene>
<organism evidence="14 15">
    <name type="scientific">Peptoniphilus stercorisuis</name>
    <dbReference type="NCBI Taxonomy" id="1436965"/>
    <lineage>
        <taxon>Bacteria</taxon>
        <taxon>Bacillati</taxon>
        <taxon>Bacillota</taxon>
        <taxon>Tissierellia</taxon>
        <taxon>Tissierellales</taxon>
        <taxon>Peptoniphilaceae</taxon>
        <taxon>Peptoniphilus</taxon>
    </lineage>
</organism>
<dbReference type="CDD" id="cd18807">
    <property type="entry name" value="SF1_C_UvrD"/>
    <property type="match status" value="1"/>
</dbReference>
<evidence type="ECO:0000256" key="7">
    <source>
        <dbReference type="ARBA" id="ARBA00023235"/>
    </source>
</evidence>
<dbReference type="EC" id="5.6.2.4" evidence="9"/>
<comment type="similarity">
    <text evidence="1">Belongs to the helicase family. UvrD subfamily.</text>
</comment>
<evidence type="ECO:0000256" key="10">
    <source>
        <dbReference type="ARBA" id="ARBA00048988"/>
    </source>
</evidence>
<keyword evidence="2 11" id="KW-0547">Nucleotide-binding</keyword>
<dbReference type="InterPro" id="IPR000212">
    <property type="entry name" value="DNA_helicase_UvrD/REP"/>
</dbReference>
<dbReference type="PROSITE" id="PS51217">
    <property type="entry name" value="UVRD_HELICASE_CTER"/>
    <property type="match status" value="1"/>
</dbReference>
<comment type="caution">
    <text evidence="14">The sequence shown here is derived from an EMBL/GenBank/DDBJ whole genome shotgun (WGS) entry which is preliminary data.</text>
</comment>
<evidence type="ECO:0000259" key="13">
    <source>
        <dbReference type="PROSITE" id="PS51217"/>
    </source>
</evidence>
<evidence type="ECO:0000256" key="11">
    <source>
        <dbReference type="PROSITE-ProRule" id="PRU00560"/>
    </source>
</evidence>
<dbReference type="InterPro" id="IPR013986">
    <property type="entry name" value="DExx_box_DNA_helicase_dom_sf"/>
</dbReference>
<keyword evidence="4 11" id="KW-0347">Helicase</keyword>
<feature type="domain" description="UvrD-like helicase ATP-binding" evidence="12">
    <location>
        <begin position="1"/>
        <end position="278"/>
    </location>
</feature>
<evidence type="ECO:0000256" key="6">
    <source>
        <dbReference type="ARBA" id="ARBA00023125"/>
    </source>
</evidence>
<dbReference type="Gene3D" id="1.10.486.10">
    <property type="entry name" value="PCRA, domain 4"/>
    <property type="match status" value="1"/>
</dbReference>
<protein>
    <recommendedName>
        <fullName evidence="9">DNA 3'-5' helicase</fullName>
        <ecNumber evidence="9">5.6.2.4</ecNumber>
    </recommendedName>
</protein>
<name>A0ABS4KD68_9FIRM</name>
<evidence type="ECO:0000256" key="2">
    <source>
        <dbReference type="ARBA" id="ARBA00022741"/>
    </source>
</evidence>
<dbReference type="InterPro" id="IPR027417">
    <property type="entry name" value="P-loop_NTPase"/>
</dbReference>
<reference evidence="14 15" key="1">
    <citation type="submission" date="2021-03" db="EMBL/GenBank/DDBJ databases">
        <title>Genomic Encyclopedia of Type Strains, Phase IV (KMG-IV): sequencing the most valuable type-strain genomes for metagenomic binning, comparative biology and taxonomic classification.</title>
        <authorList>
            <person name="Goeker M."/>
        </authorList>
    </citation>
    <scope>NUCLEOTIDE SEQUENCE [LARGE SCALE GENOMIC DNA]</scope>
    <source>
        <strain evidence="14 15">DSM 27563</strain>
    </source>
</reference>
<dbReference type="InterPro" id="IPR014017">
    <property type="entry name" value="DNA_helicase_UvrD-like_C"/>
</dbReference>
<keyword evidence="6" id="KW-0238">DNA-binding</keyword>
<keyword evidence="5 11" id="KW-0067">ATP-binding</keyword>
<keyword evidence="3 11" id="KW-0378">Hydrolase</keyword>
<dbReference type="Gene3D" id="3.40.50.300">
    <property type="entry name" value="P-loop containing nucleotide triphosphate hydrolases"/>
    <property type="match status" value="2"/>
</dbReference>
<sequence length="610" mass="72027">MELSTSQLKAINHINGPALVLAVPGAGKTTMLLHRTMHLIENNINPNRILSITFSKASSLDMQNRFKKLFPNSSYNIKFSTIHAFSYKIIRDYSRISNIQYMLMDGNAKGKYDILKSIYISINNNIPTEDKLETIISDISYCKNKMYLPKNLHGFKSEIPRFKEIYFQFEKFKEEKNLIDFDDMIIKSIDILKNNINLQNKYLNMYDYVQLDEGQDTSSSQFTLIKYLCKNHNNLFIVADDDQSIYGFRGADPKELFNLKKEYKDLKIYFMENNYRSSKNIVNTSNLFINNNLNRFNKAITTENDFNTPVNIIKVKDNFEEYNFIEEEIKKDKDKTYAILYRNNICGLGLVEYFERNNINFNIRDSKIKFFNHFVIRDIINIIEFSEDLSNINLYENFYYKIKGYISKKHINYLKKHPGKNLFRILMDYPGLSTRYKENLSHLIRDFKEIQKSPLDKKINLIMYKLQYDDYLKDSSEKFGNNYKTLSEYAYYLEYIAKNEDNLSSLIGRLKHLENLMKKPNYVESNLTLSTIHSVKGLEYDTVFVIDLVEGMLPSTKAIDDPKKSLLEEERRLFYVAMTRAKDDLFLLFPKKHNSNESEISRFLAELTQY</sequence>
<evidence type="ECO:0000313" key="15">
    <source>
        <dbReference type="Proteomes" id="UP001519306"/>
    </source>
</evidence>
<accession>A0ABS4KD68</accession>
<evidence type="ECO:0000256" key="3">
    <source>
        <dbReference type="ARBA" id="ARBA00022801"/>
    </source>
</evidence>
<keyword evidence="7" id="KW-0413">Isomerase</keyword>
<comment type="catalytic activity">
    <reaction evidence="10">
        <text>ATP + H2O = ADP + phosphate + H(+)</text>
        <dbReference type="Rhea" id="RHEA:13065"/>
        <dbReference type="ChEBI" id="CHEBI:15377"/>
        <dbReference type="ChEBI" id="CHEBI:15378"/>
        <dbReference type="ChEBI" id="CHEBI:30616"/>
        <dbReference type="ChEBI" id="CHEBI:43474"/>
        <dbReference type="ChEBI" id="CHEBI:456216"/>
        <dbReference type="EC" id="5.6.2.4"/>
    </reaction>
</comment>
<feature type="binding site" evidence="11">
    <location>
        <begin position="22"/>
        <end position="29"/>
    </location>
    <ligand>
        <name>ATP</name>
        <dbReference type="ChEBI" id="CHEBI:30616"/>
    </ligand>
</feature>
<dbReference type="CDD" id="cd17932">
    <property type="entry name" value="DEXQc_UvrD"/>
    <property type="match status" value="1"/>
</dbReference>
<dbReference type="PROSITE" id="PS51198">
    <property type="entry name" value="UVRD_HELICASE_ATP_BIND"/>
    <property type="match status" value="1"/>
</dbReference>
<dbReference type="Pfam" id="PF00580">
    <property type="entry name" value="UvrD-helicase"/>
    <property type="match status" value="1"/>
</dbReference>
<comment type="catalytic activity">
    <reaction evidence="8">
        <text>Couples ATP hydrolysis with the unwinding of duplex DNA by translocating in the 3'-5' direction.</text>
        <dbReference type="EC" id="5.6.2.4"/>
    </reaction>
</comment>
<dbReference type="GO" id="GO:0016787">
    <property type="term" value="F:hydrolase activity"/>
    <property type="evidence" value="ECO:0007669"/>
    <property type="project" value="UniProtKB-KW"/>
</dbReference>
<dbReference type="GO" id="GO:0003678">
    <property type="term" value="F:DNA helicase activity"/>
    <property type="evidence" value="ECO:0007669"/>
    <property type="project" value="UniProtKB-EC"/>
</dbReference>
<evidence type="ECO:0000259" key="12">
    <source>
        <dbReference type="PROSITE" id="PS51198"/>
    </source>
</evidence>
<keyword evidence="15" id="KW-1185">Reference proteome</keyword>
<evidence type="ECO:0000313" key="14">
    <source>
        <dbReference type="EMBL" id="MBP2025713.1"/>
    </source>
</evidence>
<dbReference type="Pfam" id="PF13361">
    <property type="entry name" value="UvrD_C"/>
    <property type="match status" value="1"/>
</dbReference>
<dbReference type="EMBL" id="JAGGLJ010000011">
    <property type="protein sequence ID" value="MBP2025713.1"/>
    <property type="molecule type" value="Genomic_DNA"/>
</dbReference>
<dbReference type="SUPFAM" id="SSF52540">
    <property type="entry name" value="P-loop containing nucleoside triphosphate hydrolases"/>
    <property type="match status" value="1"/>
</dbReference>
<proteinExistence type="inferred from homology"/>
<evidence type="ECO:0000256" key="8">
    <source>
        <dbReference type="ARBA" id="ARBA00034617"/>
    </source>
</evidence>
<dbReference type="PANTHER" id="PTHR11070:SF2">
    <property type="entry name" value="ATP-DEPENDENT DNA HELICASE SRS2"/>
    <property type="match status" value="1"/>
</dbReference>
<evidence type="ECO:0000256" key="4">
    <source>
        <dbReference type="ARBA" id="ARBA00022806"/>
    </source>
</evidence>
<evidence type="ECO:0000256" key="5">
    <source>
        <dbReference type="ARBA" id="ARBA00022840"/>
    </source>
</evidence>
<dbReference type="InterPro" id="IPR014016">
    <property type="entry name" value="UvrD-like_ATP-bd"/>
</dbReference>
<evidence type="ECO:0000256" key="1">
    <source>
        <dbReference type="ARBA" id="ARBA00009922"/>
    </source>
</evidence>
<dbReference type="Gene3D" id="1.10.10.160">
    <property type="match status" value="1"/>
</dbReference>
<evidence type="ECO:0000256" key="9">
    <source>
        <dbReference type="ARBA" id="ARBA00034808"/>
    </source>
</evidence>